<proteinExistence type="inferred from homology"/>
<gene>
    <name evidence="8" type="ORF">BB06_03330</name>
</gene>
<dbReference type="GeneID" id="33062345"/>
<dbReference type="AlphaFoldDB" id="A0AAU7NMZ4"/>
<reference evidence="8" key="1">
    <citation type="submission" date="2014-02" db="EMBL/GenBank/DDBJ databases">
        <authorList>
            <person name="Zhao D."/>
            <person name="Dong X."/>
            <person name="Li Y."/>
            <person name="Lv L."/>
            <person name="Zhao D."/>
            <person name="Gao Y."/>
            <person name="Wang Y."/>
            <person name="Li Y."/>
        </authorList>
    </citation>
    <scope>NUCLEOTIDE SEQUENCE</scope>
    <source>
        <strain evidence="8">CGMCC 7049</strain>
    </source>
</reference>
<evidence type="ECO:0000313" key="8">
    <source>
        <dbReference type="EMBL" id="XBS08971.1"/>
    </source>
</evidence>
<comment type="similarity">
    <text evidence="1">Belongs to the alpha-carbonic anhydrase family.</text>
</comment>
<dbReference type="Gene3D" id="3.10.200.10">
    <property type="entry name" value="Alpha carbonic anhydrase"/>
    <property type="match status" value="1"/>
</dbReference>
<dbReference type="Pfam" id="PF00194">
    <property type="entry name" value="Carb_anhydrase"/>
    <property type="match status" value="1"/>
</dbReference>
<dbReference type="PANTHER" id="PTHR18952">
    <property type="entry name" value="CARBONIC ANHYDRASE"/>
    <property type="match status" value="1"/>
</dbReference>
<reference evidence="8" key="2">
    <citation type="submission" date="2024-05" db="EMBL/GenBank/DDBJ databases">
        <authorList>
            <person name="Chen H."/>
        </authorList>
    </citation>
    <scope>NUCLEOTIDE SEQUENCE</scope>
    <source>
        <strain evidence="8">CGMCC 7049</strain>
    </source>
</reference>
<keyword evidence="5" id="KW-0456">Lyase</keyword>
<comment type="catalytic activity">
    <reaction evidence="6">
        <text>hydrogencarbonate + H(+) = CO2 + H2O</text>
        <dbReference type="Rhea" id="RHEA:10748"/>
        <dbReference type="ChEBI" id="CHEBI:15377"/>
        <dbReference type="ChEBI" id="CHEBI:15378"/>
        <dbReference type="ChEBI" id="CHEBI:16526"/>
        <dbReference type="ChEBI" id="CHEBI:17544"/>
        <dbReference type="EC" id="4.2.1.1"/>
    </reaction>
</comment>
<keyword evidence="4" id="KW-0862">Zinc</keyword>
<dbReference type="EC" id="4.2.1.1" evidence="2"/>
<dbReference type="RefSeq" id="WP_232625436.1">
    <property type="nucleotide sequence ID" value="NZ_CP157400.1"/>
</dbReference>
<dbReference type="InterPro" id="IPR041891">
    <property type="entry name" value="Alpha_CA_prokaryot-like"/>
</dbReference>
<evidence type="ECO:0000256" key="1">
    <source>
        <dbReference type="ARBA" id="ARBA00010718"/>
    </source>
</evidence>
<keyword evidence="3" id="KW-0479">Metal-binding</keyword>
<dbReference type="CDD" id="cd03124">
    <property type="entry name" value="alpha_CA_prokaryotic_like"/>
    <property type="match status" value="1"/>
</dbReference>
<dbReference type="InterPro" id="IPR023561">
    <property type="entry name" value="Carbonic_anhydrase_a-class"/>
</dbReference>
<evidence type="ECO:0000256" key="6">
    <source>
        <dbReference type="ARBA" id="ARBA00048348"/>
    </source>
</evidence>
<evidence type="ECO:0000259" key="7">
    <source>
        <dbReference type="PROSITE" id="PS51144"/>
    </source>
</evidence>
<dbReference type="SUPFAM" id="SSF51069">
    <property type="entry name" value="Carbonic anhydrase"/>
    <property type="match status" value="1"/>
</dbReference>
<dbReference type="GO" id="GO:0008270">
    <property type="term" value="F:zinc ion binding"/>
    <property type="evidence" value="ECO:0007669"/>
    <property type="project" value="InterPro"/>
</dbReference>
<dbReference type="InterPro" id="IPR001148">
    <property type="entry name" value="CA_dom"/>
</dbReference>
<dbReference type="PANTHER" id="PTHR18952:SF265">
    <property type="entry name" value="CARBONIC ANHYDRASE"/>
    <property type="match status" value="1"/>
</dbReference>
<dbReference type="InterPro" id="IPR036398">
    <property type="entry name" value="CA_dom_sf"/>
</dbReference>
<evidence type="ECO:0000256" key="2">
    <source>
        <dbReference type="ARBA" id="ARBA00012925"/>
    </source>
</evidence>
<feature type="domain" description="Alpha-carbonic anhydrase" evidence="7">
    <location>
        <begin position="3"/>
        <end position="213"/>
    </location>
</feature>
<organism evidence="8">
    <name type="scientific">Pediococcus pentosaceus CGMCC 7049</name>
    <dbReference type="NCBI Taxonomy" id="1460385"/>
    <lineage>
        <taxon>Bacteria</taxon>
        <taxon>Bacillati</taxon>
        <taxon>Bacillota</taxon>
        <taxon>Bacilli</taxon>
        <taxon>Lactobacillales</taxon>
        <taxon>Lactobacillaceae</taxon>
        <taxon>Pediococcus</taxon>
    </lineage>
</organism>
<protein>
    <recommendedName>
        <fullName evidence="2">carbonic anhydrase</fullName>
        <ecNumber evidence="2">4.2.1.1</ecNumber>
    </recommendedName>
</protein>
<dbReference type="SMART" id="SM01057">
    <property type="entry name" value="Carb_anhydrase"/>
    <property type="match status" value="1"/>
</dbReference>
<evidence type="ECO:0000256" key="5">
    <source>
        <dbReference type="ARBA" id="ARBA00023239"/>
    </source>
</evidence>
<evidence type="ECO:0000256" key="3">
    <source>
        <dbReference type="ARBA" id="ARBA00022723"/>
    </source>
</evidence>
<dbReference type="EMBL" id="CP157400">
    <property type="protein sequence ID" value="XBS08971.1"/>
    <property type="molecule type" value="Genomic_DNA"/>
</dbReference>
<accession>A0AAU7NMZ4</accession>
<name>A0AAU7NMZ4_PEDPE</name>
<sequence length="213" mass="24911">MMRKLKYTQQDQWESEARETQSPILIETAKLKAKKNQIVDGLKNYTATELHKNYNSLSLTANGKMEADQRSFQLEEVHFHHPAEHCFKGEATPRVLEAHFVHYGCLRQPLVVSVTFKLGAKNATFEKILTAMDDNKVEQFILLDDLIPKRGYFYRYIGSLTTPPLTEGVEWVVFEQAQMIDIDQLNLYMATFKEQNNRELQKLNHRKIEKYEI</sequence>
<dbReference type="GO" id="GO:0004089">
    <property type="term" value="F:carbonate dehydratase activity"/>
    <property type="evidence" value="ECO:0007669"/>
    <property type="project" value="UniProtKB-EC"/>
</dbReference>
<dbReference type="PROSITE" id="PS51144">
    <property type="entry name" value="ALPHA_CA_2"/>
    <property type="match status" value="1"/>
</dbReference>
<evidence type="ECO:0000256" key="4">
    <source>
        <dbReference type="ARBA" id="ARBA00022833"/>
    </source>
</evidence>